<proteinExistence type="predicted"/>
<reference evidence="2" key="1">
    <citation type="submission" date="2020-06" db="EMBL/GenBank/DDBJ databases">
        <title>REHAB project genomes.</title>
        <authorList>
            <person name="Shaw L.P."/>
        </authorList>
    </citation>
    <scope>NUCLEOTIDE SEQUENCE [LARGE SCALE GENOMIC DNA]</scope>
    <source>
        <strain evidence="2">RHBSTW-00334</strain>
    </source>
</reference>
<dbReference type="AlphaFoldDB" id="A0ABD7AWK3"/>
<dbReference type="EMBL" id="CP056597">
    <property type="protein sequence ID" value="QLY35966.1"/>
    <property type="molecule type" value="Genomic_DNA"/>
</dbReference>
<organism evidence="1 2">
    <name type="scientific">Citrobacter freundii</name>
    <dbReference type="NCBI Taxonomy" id="546"/>
    <lineage>
        <taxon>Bacteria</taxon>
        <taxon>Pseudomonadati</taxon>
        <taxon>Pseudomonadota</taxon>
        <taxon>Gammaproteobacteria</taxon>
        <taxon>Enterobacterales</taxon>
        <taxon>Enterobacteriaceae</taxon>
        <taxon>Citrobacter</taxon>
        <taxon>Citrobacter freundii complex</taxon>
    </lineage>
</organism>
<evidence type="ECO:0000313" key="1">
    <source>
        <dbReference type="EMBL" id="QLY35966.1"/>
    </source>
</evidence>
<gene>
    <name evidence="1" type="ORF">HV164_05280</name>
</gene>
<name>A0ABD7AWK3_CITFR</name>
<dbReference type="RefSeq" id="WP_181625725.1">
    <property type="nucleotide sequence ID" value="NZ_CP056597.1"/>
</dbReference>
<sequence>MNTPKTPGDTQPEAESVDLSWPIVFSVAGLTLLRSKSVVCQTLGATMTTISLIRLIKKLAILT</sequence>
<accession>A0ABD7AWK3</accession>
<protein>
    <submittedName>
        <fullName evidence="1">Uncharacterized protein</fullName>
    </submittedName>
</protein>
<dbReference type="Proteomes" id="UP000512043">
    <property type="component" value="Chromosome"/>
</dbReference>
<evidence type="ECO:0000313" key="2">
    <source>
        <dbReference type="Proteomes" id="UP000512043"/>
    </source>
</evidence>